<dbReference type="SMART" id="SM00869">
    <property type="entry name" value="Autotransporter"/>
    <property type="match status" value="1"/>
</dbReference>
<dbReference type="PROSITE" id="PS51208">
    <property type="entry name" value="AUTOTRANSPORTER"/>
    <property type="match status" value="1"/>
</dbReference>
<evidence type="ECO:0000259" key="2">
    <source>
        <dbReference type="PROSITE" id="PS51208"/>
    </source>
</evidence>
<dbReference type="SUPFAM" id="SSF103515">
    <property type="entry name" value="Autotransporter"/>
    <property type="match status" value="1"/>
</dbReference>
<dbReference type="Gene3D" id="2.40.128.130">
    <property type="entry name" value="Autotransporter beta-domain"/>
    <property type="match status" value="1"/>
</dbReference>
<feature type="chain" id="PRO_5047398485" description="Autotransporter domain-containing protein" evidence="1">
    <location>
        <begin position="24"/>
        <end position="458"/>
    </location>
</feature>
<comment type="caution">
    <text evidence="3">The sequence shown here is derived from an EMBL/GenBank/DDBJ whole genome shotgun (WGS) entry which is preliminary data.</text>
</comment>
<evidence type="ECO:0000256" key="1">
    <source>
        <dbReference type="SAM" id="SignalP"/>
    </source>
</evidence>
<dbReference type="EMBL" id="BAABFL010000378">
    <property type="protein sequence ID" value="GAA4650244.1"/>
    <property type="molecule type" value="Genomic_DNA"/>
</dbReference>
<dbReference type="RefSeq" id="WP_345196364.1">
    <property type="nucleotide sequence ID" value="NZ_BAABFL010000378.1"/>
</dbReference>
<name>A0ABP8V2K9_9GAMM</name>
<dbReference type="Proteomes" id="UP001500604">
    <property type="component" value="Unassembled WGS sequence"/>
</dbReference>
<feature type="signal peptide" evidence="1">
    <location>
        <begin position="1"/>
        <end position="23"/>
    </location>
</feature>
<dbReference type="NCBIfam" id="TIGR01414">
    <property type="entry name" value="autotrans_barl"/>
    <property type="match status" value="1"/>
</dbReference>
<dbReference type="Pfam" id="PF03797">
    <property type="entry name" value="Autotransporter"/>
    <property type="match status" value="1"/>
</dbReference>
<proteinExistence type="predicted"/>
<organism evidence="3 4">
    <name type="scientific">Kistimonas scapharcae</name>
    <dbReference type="NCBI Taxonomy" id="1036133"/>
    <lineage>
        <taxon>Bacteria</taxon>
        <taxon>Pseudomonadati</taxon>
        <taxon>Pseudomonadota</taxon>
        <taxon>Gammaproteobacteria</taxon>
        <taxon>Oceanospirillales</taxon>
        <taxon>Endozoicomonadaceae</taxon>
        <taxon>Kistimonas</taxon>
    </lineage>
</organism>
<gene>
    <name evidence="3" type="ORF">GCM10023116_25270</name>
</gene>
<keyword evidence="1" id="KW-0732">Signal</keyword>
<protein>
    <recommendedName>
        <fullName evidence="2">Autotransporter domain-containing protein</fullName>
    </recommendedName>
</protein>
<keyword evidence="4" id="KW-1185">Reference proteome</keyword>
<dbReference type="InterPro" id="IPR005546">
    <property type="entry name" value="Autotransporte_beta"/>
</dbReference>
<feature type="domain" description="Autotransporter" evidence="2">
    <location>
        <begin position="171"/>
        <end position="458"/>
    </location>
</feature>
<dbReference type="InterPro" id="IPR036709">
    <property type="entry name" value="Autotransporte_beta_dom_sf"/>
</dbReference>
<reference evidence="4" key="1">
    <citation type="journal article" date="2019" name="Int. J. Syst. Evol. Microbiol.">
        <title>The Global Catalogue of Microorganisms (GCM) 10K type strain sequencing project: providing services to taxonomists for standard genome sequencing and annotation.</title>
        <authorList>
            <consortium name="The Broad Institute Genomics Platform"/>
            <consortium name="The Broad Institute Genome Sequencing Center for Infectious Disease"/>
            <person name="Wu L."/>
            <person name="Ma J."/>
        </authorList>
    </citation>
    <scope>NUCLEOTIDE SEQUENCE [LARGE SCALE GENOMIC DNA]</scope>
    <source>
        <strain evidence="4">JCM 17805</strain>
    </source>
</reference>
<evidence type="ECO:0000313" key="4">
    <source>
        <dbReference type="Proteomes" id="UP001500604"/>
    </source>
</evidence>
<dbReference type="InterPro" id="IPR006315">
    <property type="entry name" value="OM_autotransptr_brl_dom"/>
</dbReference>
<sequence>MLSQRVLPRLTILAVLLAPVVSAAPMSVSLSRDLVKQIIADNPGHTSSASQEVVQSSPKADSVDTHHEVAQVNALRQATLIVSEMVQQAEARPDPVITETQVTVQQETVATEQLIAETRAEVDTLIDIAEPTAAGTESASGLDFATLLAVNDFHESPRYQSYEGLAFGDTRQRVRNGFWTNFKAFSAERRDTDTMSGFDASGESFTAGLETDNLMSGALFGAAMTMSKSRIDDDPNQERNDIRSFTGSLYSSWKFDSTFLEAGVSFGRARNETRRMATVGGGTGHLESKYYASTSHARLLVGNVYNLSPNWTLTPLAELNYNRISFDSYTEKWDSDCTGTCTDPTTKYQPDSQSSMEGGLGFNLAGNLGHGRARLVPFVSIMGYHNFRRDTSSQRAIYTTGIDQVVITAPERNRGRARFSFGLSLILDQNFRLDLGVIRNQMKGYKNDSANLKIRYSF</sequence>
<evidence type="ECO:0000313" key="3">
    <source>
        <dbReference type="EMBL" id="GAA4650244.1"/>
    </source>
</evidence>
<accession>A0ABP8V2K9</accession>